<evidence type="ECO:0000256" key="5">
    <source>
        <dbReference type="ARBA" id="ARBA00022737"/>
    </source>
</evidence>
<dbReference type="EMBL" id="LZPO01107905">
    <property type="protein sequence ID" value="OBS60285.1"/>
    <property type="molecule type" value="Genomic_DNA"/>
</dbReference>
<feature type="domain" description="EF-hand" evidence="8">
    <location>
        <begin position="27"/>
        <end position="62"/>
    </location>
</feature>
<name>A0A1A6G3B2_NEOLE</name>
<keyword evidence="10" id="KW-1185">Reference proteome</keyword>
<evidence type="ECO:0000256" key="6">
    <source>
        <dbReference type="ARBA" id="ARBA00022837"/>
    </source>
</evidence>
<proteinExistence type="predicted"/>
<comment type="caution">
    <text evidence="9">The sequence shown here is derived from an EMBL/GenBank/DDBJ whole genome shotgun (WGS) entry which is preliminary data.</text>
</comment>
<evidence type="ECO:0000256" key="2">
    <source>
        <dbReference type="ARBA" id="ARBA00004496"/>
    </source>
</evidence>
<dbReference type="InterPro" id="IPR018247">
    <property type="entry name" value="EF_Hand_1_Ca_BS"/>
</dbReference>
<evidence type="ECO:0000256" key="4">
    <source>
        <dbReference type="ARBA" id="ARBA00022723"/>
    </source>
</evidence>
<keyword evidence="3" id="KW-0963">Cytoplasm</keyword>
<dbReference type="GO" id="GO:0005509">
    <property type="term" value="F:calcium ion binding"/>
    <property type="evidence" value="ECO:0007669"/>
    <property type="project" value="InterPro"/>
</dbReference>
<dbReference type="STRING" id="56216.A0A1A6G3B2"/>
<dbReference type="AlphaFoldDB" id="A0A1A6G3B2"/>
<keyword evidence="4" id="KW-0479">Metal-binding</keyword>
<evidence type="ECO:0000313" key="9">
    <source>
        <dbReference type="EMBL" id="OBS60285.1"/>
    </source>
</evidence>
<evidence type="ECO:0000256" key="3">
    <source>
        <dbReference type="ARBA" id="ARBA00022490"/>
    </source>
</evidence>
<dbReference type="PANTHER" id="PTHR46735">
    <property type="entry name" value="CALPAIN, SMALL SUBUNIT 1 A-RELATED"/>
    <property type="match status" value="1"/>
</dbReference>
<dbReference type="OrthoDB" id="424753at2759"/>
<dbReference type="InterPro" id="IPR011992">
    <property type="entry name" value="EF-hand-dom_pair"/>
</dbReference>
<evidence type="ECO:0000256" key="7">
    <source>
        <dbReference type="ARBA" id="ARBA00023136"/>
    </source>
</evidence>
<evidence type="ECO:0000313" key="10">
    <source>
        <dbReference type="Proteomes" id="UP000092124"/>
    </source>
</evidence>
<evidence type="ECO:0000256" key="1">
    <source>
        <dbReference type="ARBA" id="ARBA00004308"/>
    </source>
</evidence>
<dbReference type="InterPro" id="IPR002048">
    <property type="entry name" value="EF_hand_dom"/>
</dbReference>
<keyword evidence="5" id="KW-0677">Repeat</keyword>
<dbReference type="Proteomes" id="UP000092124">
    <property type="component" value="Unassembled WGS sequence"/>
</dbReference>
<accession>A0A1A6G3B2</accession>
<reference evidence="9 10" key="1">
    <citation type="submission" date="2016-06" db="EMBL/GenBank/DDBJ databases">
        <title>The Draft Genome Sequence and Annotation of the Desert Woodrat Neotoma lepida.</title>
        <authorList>
            <person name="Campbell M."/>
            <person name="Oakeson K.F."/>
            <person name="Yandell M."/>
            <person name="Halpert J.R."/>
            <person name="Dearing D."/>
        </authorList>
    </citation>
    <scope>NUCLEOTIDE SEQUENCE [LARGE SCALE GENOMIC DNA]</scope>
    <source>
        <strain evidence="9">417</strain>
        <tissue evidence="9">Liver</tissue>
    </source>
</reference>
<dbReference type="SUPFAM" id="SSF47473">
    <property type="entry name" value="EF-hand"/>
    <property type="match status" value="1"/>
</dbReference>
<dbReference type="Gene3D" id="1.10.238.10">
    <property type="entry name" value="EF-hand"/>
    <property type="match status" value="1"/>
</dbReference>
<protein>
    <recommendedName>
        <fullName evidence="8">EF-hand domain-containing protein</fullName>
    </recommendedName>
</protein>
<comment type="subcellular location">
    <subcellularLocation>
        <location evidence="2">Cytoplasm</location>
    </subcellularLocation>
    <subcellularLocation>
        <location evidence="1">Endomembrane system</location>
    </subcellularLocation>
</comment>
<dbReference type="GO" id="GO:0012505">
    <property type="term" value="C:endomembrane system"/>
    <property type="evidence" value="ECO:0007669"/>
    <property type="project" value="UniProtKB-SubCell"/>
</dbReference>
<gene>
    <name evidence="9" type="ORF">A6R68_08605</name>
</gene>
<evidence type="ECO:0000259" key="8">
    <source>
        <dbReference type="PROSITE" id="PS50222"/>
    </source>
</evidence>
<dbReference type="PROSITE" id="PS50222">
    <property type="entry name" value="EF_HAND_2"/>
    <property type="match status" value="1"/>
</dbReference>
<dbReference type="PROSITE" id="PS00018">
    <property type="entry name" value="EF_HAND_1"/>
    <property type="match status" value="1"/>
</dbReference>
<dbReference type="PANTHER" id="PTHR46735:SF3">
    <property type="entry name" value="CALPAIN SMALL SUBUNIT 1-RELATED"/>
    <property type="match status" value="1"/>
</dbReference>
<keyword evidence="6" id="KW-0106">Calcium</keyword>
<sequence>MCKDVLVLSARANTRTPGEIGLRTCEQLVQCFGATFDKFDEDTSGTMNSYELRLALNAAGFHLNNQLTQALTSRYRDSRLRVDFERFVSCAARLTCIFLVGGGYLLLGQKLREVTLLQA</sequence>
<organism evidence="9 10">
    <name type="scientific">Neotoma lepida</name>
    <name type="common">Desert woodrat</name>
    <dbReference type="NCBI Taxonomy" id="56216"/>
    <lineage>
        <taxon>Eukaryota</taxon>
        <taxon>Metazoa</taxon>
        <taxon>Chordata</taxon>
        <taxon>Craniata</taxon>
        <taxon>Vertebrata</taxon>
        <taxon>Euteleostomi</taxon>
        <taxon>Mammalia</taxon>
        <taxon>Eutheria</taxon>
        <taxon>Euarchontoglires</taxon>
        <taxon>Glires</taxon>
        <taxon>Rodentia</taxon>
        <taxon>Myomorpha</taxon>
        <taxon>Muroidea</taxon>
        <taxon>Cricetidae</taxon>
        <taxon>Neotominae</taxon>
        <taxon>Neotoma</taxon>
    </lineage>
</organism>
<keyword evidence="7" id="KW-0472">Membrane</keyword>
<dbReference type="GO" id="GO:0110158">
    <property type="term" value="C:calpain complex"/>
    <property type="evidence" value="ECO:0007669"/>
    <property type="project" value="TreeGrafter"/>
</dbReference>